<feature type="compositionally biased region" description="Basic residues" evidence="1">
    <location>
        <begin position="147"/>
        <end position="163"/>
    </location>
</feature>
<evidence type="ECO:0000256" key="1">
    <source>
        <dbReference type="SAM" id="MobiDB-lite"/>
    </source>
</evidence>
<organism evidence="3 4">
    <name type="scientific">Dillenia turbinata</name>
    <dbReference type="NCBI Taxonomy" id="194707"/>
    <lineage>
        <taxon>Eukaryota</taxon>
        <taxon>Viridiplantae</taxon>
        <taxon>Streptophyta</taxon>
        <taxon>Embryophyta</taxon>
        <taxon>Tracheophyta</taxon>
        <taxon>Spermatophyta</taxon>
        <taxon>Magnoliopsida</taxon>
        <taxon>eudicotyledons</taxon>
        <taxon>Gunneridae</taxon>
        <taxon>Pentapetalae</taxon>
        <taxon>Dilleniales</taxon>
        <taxon>Dilleniaceae</taxon>
        <taxon>Dillenia</taxon>
    </lineage>
</organism>
<dbReference type="Proteomes" id="UP001370490">
    <property type="component" value="Unassembled WGS sequence"/>
</dbReference>
<dbReference type="PANTHER" id="PTHR37384:SF1">
    <property type="entry name" value="OS01G0835600 PROTEIN"/>
    <property type="match status" value="1"/>
</dbReference>
<dbReference type="EMBL" id="JBAMMX010000004">
    <property type="protein sequence ID" value="KAK6942891.1"/>
    <property type="molecule type" value="Genomic_DNA"/>
</dbReference>
<gene>
    <name evidence="3" type="ORF">RJ641_028268</name>
</gene>
<comment type="caution">
    <text evidence="3">The sequence shown here is derived from an EMBL/GenBank/DDBJ whole genome shotgun (WGS) entry which is preliminary data.</text>
</comment>
<name>A0AAN8W6U2_9MAGN</name>
<feature type="region of interest" description="Disordered" evidence="1">
    <location>
        <begin position="147"/>
        <end position="190"/>
    </location>
</feature>
<feature type="domain" description="PTM/DIR17-like Tudor" evidence="2">
    <location>
        <begin position="80"/>
        <end position="127"/>
    </location>
</feature>
<dbReference type="Gene3D" id="2.30.30.140">
    <property type="match status" value="1"/>
</dbReference>
<proteinExistence type="predicted"/>
<reference evidence="3 4" key="1">
    <citation type="submission" date="2023-12" db="EMBL/GenBank/DDBJ databases">
        <title>A high-quality genome assembly for Dillenia turbinata (Dilleniales).</title>
        <authorList>
            <person name="Chanderbali A."/>
        </authorList>
    </citation>
    <scope>NUCLEOTIDE SEQUENCE [LARGE SCALE GENOMIC DNA]</scope>
    <source>
        <strain evidence="3">LSX21</strain>
        <tissue evidence="3">Leaf</tissue>
    </source>
</reference>
<evidence type="ECO:0000313" key="4">
    <source>
        <dbReference type="Proteomes" id="UP001370490"/>
    </source>
</evidence>
<sequence length="212" mass="23577">MISFGDDGALSKAPVEMENSCGIQGLESSSTGIFYLCGEPAVIINGLPDVPGSDKDLLPCDIASDVESKRNTGCGKWLEGREVQKLFGEQFYSGTVTKFDKETGWYRVVYEDGDFEDLEWQELEEVLVPLDIMIPLKTLALKIIKRRQKSPHKTGRSVGRPKKSQTTNRAGKDYTSEIPETTSLVDVNRAEDQHENTVTVKWIDSDGQLTVK</sequence>
<evidence type="ECO:0000259" key="2">
    <source>
        <dbReference type="Pfam" id="PF21743"/>
    </source>
</evidence>
<dbReference type="AlphaFoldDB" id="A0AAN8W6U2"/>
<dbReference type="InterPro" id="IPR047365">
    <property type="entry name" value="Tudor_AtPTM-like"/>
</dbReference>
<dbReference type="PANTHER" id="PTHR37384">
    <property type="entry name" value="OS01G0835600 PROTEIN"/>
    <property type="match status" value="1"/>
</dbReference>
<accession>A0AAN8W6U2</accession>
<protein>
    <recommendedName>
        <fullName evidence="2">PTM/DIR17-like Tudor domain-containing protein</fullName>
    </recommendedName>
</protein>
<evidence type="ECO:0000313" key="3">
    <source>
        <dbReference type="EMBL" id="KAK6942891.1"/>
    </source>
</evidence>
<keyword evidence="4" id="KW-1185">Reference proteome</keyword>
<dbReference type="CDD" id="cd20401">
    <property type="entry name" value="Tudor_AtPTM-like"/>
    <property type="match status" value="1"/>
</dbReference>
<dbReference type="Pfam" id="PF21743">
    <property type="entry name" value="PTM_DIR17_Tudor"/>
    <property type="match status" value="1"/>
</dbReference>